<dbReference type="VEuPathDB" id="TriTrypDB:TRSC58_05678"/>
<comment type="caution">
    <text evidence="1">The sequence shown here is derived from an EMBL/GenBank/DDBJ whole genome shotgun (WGS) entry which is preliminary data.</text>
</comment>
<keyword evidence="2" id="KW-1185">Reference proteome</keyword>
<dbReference type="EMBL" id="AUPL01005678">
    <property type="protein sequence ID" value="ESL06645.1"/>
    <property type="molecule type" value="Genomic_DNA"/>
</dbReference>
<dbReference type="OrthoDB" id="274950at2759"/>
<accession>A0A061IX40</accession>
<name>A0A061IX40_TRYRA</name>
<gene>
    <name evidence="1" type="ORF">TRSC58_05678</name>
</gene>
<sequence>MCDHVLVLFVCLLHLIFSGFYPFRGFPFFFFHSGVRLLLRRGERRMYSPIEVQDPTASVPISYALLQLPSKKELRKKGYKVEEINTTSTRDHPLSKWTTHMLRRGATYRHALDAIEEANKKSWGLLKARINFSCGSFDNYARLKPHDPMSLKRVGSYDPNGVYKLTTVEASVASRACLLPRLKPLVDERGYHTCKRSVPRSFAPQVLYKECPPPVLSQAGYDFTPMSHTAFLLRSADPPRGVRNVKSDFMKESFDYRPRSYLRDEVSGGVNSRHCHCAEVYQVGDYTADYAHVTDVVNQRNAVVHKDFTKTGTLKATNSIVGRRYAKAPTFPCTHHVSAKGGTPPPLLPPLSPSRLPLPAGMTRLMKPQHPMVSSQCNHK</sequence>
<organism evidence="1 2">
    <name type="scientific">Trypanosoma rangeli SC58</name>
    <dbReference type="NCBI Taxonomy" id="429131"/>
    <lineage>
        <taxon>Eukaryota</taxon>
        <taxon>Discoba</taxon>
        <taxon>Euglenozoa</taxon>
        <taxon>Kinetoplastea</taxon>
        <taxon>Metakinetoplastina</taxon>
        <taxon>Trypanosomatida</taxon>
        <taxon>Trypanosomatidae</taxon>
        <taxon>Trypanosoma</taxon>
        <taxon>Herpetosoma</taxon>
    </lineage>
</organism>
<evidence type="ECO:0000313" key="1">
    <source>
        <dbReference type="EMBL" id="ESL06645.1"/>
    </source>
</evidence>
<proteinExistence type="predicted"/>
<evidence type="ECO:0000313" key="2">
    <source>
        <dbReference type="Proteomes" id="UP000031737"/>
    </source>
</evidence>
<dbReference type="AlphaFoldDB" id="A0A061IX40"/>
<dbReference type="Proteomes" id="UP000031737">
    <property type="component" value="Unassembled WGS sequence"/>
</dbReference>
<protein>
    <submittedName>
        <fullName evidence="1">Uncharacterized protein</fullName>
    </submittedName>
</protein>
<reference evidence="1 2" key="1">
    <citation type="submission" date="2013-07" db="EMBL/GenBank/DDBJ databases">
        <authorList>
            <person name="Stoco P.H."/>
            <person name="Wagner G."/>
            <person name="Gerber A."/>
            <person name="Zaha A."/>
            <person name="Thompson C."/>
            <person name="Bartholomeu D.C."/>
            <person name="Luckemeyer D.D."/>
            <person name="Bahia D."/>
            <person name="Loreto E."/>
            <person name="Prestes E.B."/>
            <person name="Lima F.M."/>
            <person name="Rodrigues-Luiz G."/>
            <person name="Vallejo G.A."/>
            <person name="Filho J.F."/>
            <person name="Monteiro K.M."/>
            <person name="Tyler K.M."/>
            <person name="de Almeida L.G."/>
            <person name="Ortiz M.F."/>
            <person name="Siervo M.A."/>
            <person name="de Moraes M.H."/>
            <person name="Cunha O.L."/>
            <person name="Mendonca-Neto R."/>
            <person name="Silva R."/>
            <person name="Teixeira S.M."/>
            <person name="Murta S.M."/>
            <person name="Sincero T.C."/>
            <person name="Mendes T.A."/>
            <person name="Urmenyi T.P."/>
            <person name="Silva V.G."/>
            <person name="da Rocha W.D."/>
            <person name="Andersson B."/>
            <person name="Romanha A.J."/>
            <person name="Steindel M."/>
            <person name="de Vasconcelos A.T."/>
            <person name="Grisard E.C."/>
        </authorList>
    </citation>
    <scope>NUCLEOTIDE SEQUENCE [LARGE SCALE GENOMIC DNA]</scope>
    <source>
        <strain evidence="1 2">SC58</strain>
    </source>
</reference>